<evidence type="ECO:0000256" key="2">
    <source>
        <dbReference type="SAM" id="Phobius"/>
    </source>
</evidence>
<keyword evidence="2" id="KW-0812">Transmembrane</keyword>
<feature type="transmembrane region" description="Helical" evidence="2">
    <location>
        <begin position="92"/>
        <end position="112"/>
    </location>
</feature>
<evidence type="ECO:0000313" key="3">
    <source>
        <dbReference type="EMBL" id="MED6108593.1"/>
    </source>
</evidence>
<feature type="transmembrane region" description="Helical" evidence="2">
    <location>
        <begin position="46"/>
        <end position="63"/>
    </location>
</feature>
<keyword evidence="2" id="KW-0472">Membrane</keyword>
<name>A0ABU6Q9S1_9FABA</name>
<feature type="compositionally biased region" description="Polar residues" evidence="1">
    <location>
        <begin position="438"/>
        <end position="448"/>
    </location>
</feature>
<gene>
    <name evidence="3" type="ORF">PIB30_025556</name>
</gene>
<feature type="transmembrane region" description="Helical" evidence="2">
    <location>
        <begin position="317"/>
        <end position="336"/>
    </location>
</feature>
<comment type="caution">
    <text evidence="3">The sequence shown here is derived from an EMBL/GenBank/DDBJ whole genome shotgun (WGS) entry which is preliminary data.</text>
</comment>
<accession>A0ABU6Q9S1</accession>
<dbReference type="Proteomes" id="UP001341840">
    <property type="component" value="Unassembled WGS sequence"/>
</dbReference>
<feature type="transmembrane region" description="Helical" evidence="2">
    <location>
        <begin position="286"/>
        <end position="305"/>
    </location>
</feature>
<sequence>MEFLGLPKQEVFSEQDEYLFALIVASTMVGLVLIDKLMTKQEVYRFAVSFVSCVIGFFLFIELHNHKEASAVTFTAAVWGFANLIKLTQKEGWILPLFIASAIVGLLCYALSSSFNDLFGKWNAFKIILYVVFSSIALVLVWFVKQVRFLRHRGAPVKFLVWTSTTLYSFFSDKAAKGTPDAYSIVSSFAFAIMSFCCEFDELLYFFCGVLTAELMKTKMALGFMGISFSYFLIVADINVLDELKRLVVPPAKQEVWTFVGVASNIIYMLSTCLSHTHCCLSYLKIFIYGVSIPILSGVLLLKIPRQPYLRIIHLKAHTAIIMMVWAVGSVLYPFILDDIKHGDAYKLISWGSLAVMQHGIPMPTIYRICCFYVFIHAFVVKLMGIKFLLDFVVVGFSFFHATFDVYQIVSSDAVHSPQASDEVQPQVVAVVEAEDSPQLSEDQSAQFVCSEGVASPQASDEEQPQLVMDEASLQSTATP</sequence>
<feature type="transmembrane region" description="Helical" evidence="2">
    <location>
        <begin position="220"/>
        <end position="241"/>
    </location>
</feature>
<evidence type="ECO:0000256" key="1">
    <source>
        <dbReference type="SAM" id="MobiDB-lite"/>
    </source>
</evidence>
<feature type="transmembrane region" description="Helical" evidence="2">
    <location>
        <begin position="183"/>
        <end position="208"/>
    </location>
</feature>
<feature type="region of interest" description="Disordered" evidence="1">
    <location>
        <begin position="436"/>
        <end position="480"/>
    </location>
</feature>
<feature type="transmembrane region" description="Helical" evidence="2">
    <location>
        <begin position="18"/>
        <end position="34"/>
    </location>
</feature>
<keyword evidence="4" id="KW-1185">Reference proteome</keyword>
<keyword evidence="2" id="KW-1133">Transmembrane helix</keyword>
<feature type="transmembrane region" description="Helical" evidence="2">
    <location>
        <begin position="124"/>
        <end position="143"/>
    </location>
</feature>
<proteinExistence type="predicted"/>
<reference evidence="3 4" key="1">
    <citation type="journal article" date="2023" name="Plants (Basel)">
        <title>Bridging the Gap: Combining Genomics and Transcriptomics Approaches to Understand Stylosanthes scabra, an Orphan Legume from the Brazilian Caatinga.</title>
        <authorList>
            <person name="Ferreira-Neto J.R.C."/>
            <person name="da Silva M.D."/>
            <person name="Binneck E."/>
            <person name="de Melo N.F."/>
            <person name="da Silva R.H."/>
            <person name="de Melo A.L.T.M."/>
            <person name="Pandolfi V."/>
            <person name="Bustamante F.O."/>
            <person name="Brasileiro-Vidal A.C."/>
            <person name="Benko-Iseppon A.M."/>
        </authorList>
    </citation>
    <scope>NUCLEOTIDE SEQUENCE [LARGE SCALE GENOMIC DNA]</scope>
    <source>
        <tissue evidence="3">Leaves</tissue>
    </source>
</reference>
<evidence type="ECO:0000313" key="4">
    <source>
        <dbReference type="Proteomes" id="UP001341840"/>
    </source>
</evidence>
<dbReference type="EMBL" id="JASCZI010000094">
    <property type="protein sequence ID" value="MED6108593.1"/>
    <property type="molecule type" value="Genomic_DNA"/>
</dbReference>
<protein>
    <submittedName>
        <fullName evidence="3">Uncharacterized protein</fullName>
    </submittedName>
</protein>
<organism evidence="3 4">
    <name type="scientific">Stylosanthes scabra</name>
    <dbReference type="NCBI Taxonomy" id="79078"/>
    <lineage>
        <taxon>Eukaryota</taxon>
        <taxon>Viridiplantae</taxon>
        <taxon>Streptophyta</taxon>
        <taxon>Embryophyta</taxon>
        <taxon>Tracheophyta</taxon>
        <taxon>Spermatophyta</taxon>
        <taxon>Magnoliopsida</taxon>
        <taxon>eudicotyledons</taxon>
        <taxon>Gunneridae</taxon>
        <taxon>Pentapetalae</taxon>
        <taxon>rosids</taxon>
        <taxon>fabids</taxon>
        <taxon>Fabales</taxon>
        <taxon>Fabaceae</taxon>
        <taxon>Papilionoideae</taxon>
        <taxon>50 kb inversion clade</taxon>
        <taxon>dalbergioids sensu lato</taxon>
        <taxon>Dalbergieae</taxon>
        <taxon>Pterocarpus clade</taxon>
        <taxon>Stylosanthes</taxon>
    </lineage>
</organism>